<dbReference type="CDD" id="cd00093">
    <property type="entry name" value="HTH_XRE"/>
    <property type="match status" value="1"/>
</dbReference>
<evidence type="ECO:0000259" key="2">
    <source>
        <dbReference type="PROSITE" id="PS50943"/>
    </source>
</evidence>
<accession>A0A1H4NMT6</accession>
<dbReference type="InterPro" id="IPR015927">
    <property type="entry name" value="Peptidase_S24_S26A/B/C"/>
</dbReference>
<evidence type="ECO:0000313" key="4">
    <source>
        <dbReference type="Proteomes" id="UP000198992"/>
    </source>
</evidence>
<dbReference type="CDD" id="cd06529">
    <property type="entry name" value="S24_LexA-like"/>
    <property type="match status" value="1"/>
</dbReference>
<sequence length="244" mass="27090">MLWNHRLKSARRAKGYSVPQLARLIVGDDADAIAVMRERIYSYEKISAKQKPVEQPRGQTMSQLANALGVTVQWLRDGDATSGNHKVSATLGGLDENPVPANVTSEQSEIKYPRSPLPIYGRAAGGREGKFVLNGEKVGEILRPPSLEAVAEAYCVEQSGDSMSPAIEDGYKLYVNPKLPYRRGHFVVVQIRTEVEGEFDGYAKKFVSFSKKELVLEQLNPARQMRFAADLVESIHRIVGVEFN</sequence>
<dbReference type="Proteomes" id="UP000198992">
    <property type="component" value="Unassembled WGS sequence"/>
</dbReference>
<feature type="domain" description="HTH cro/C1-type" evidence="2">
    <location>
        <begin position="56"/>
        <end position="75"/>
    </location>
</feature>
<dbReference type="GO" id="GO:0003677">
    <property type="term" value="F:DNA binding"/>
    <property type="evidence" value="ECO:0007669"/>
    <property type="project" value="InterPro"/>
</dbReference>
<proteinExistence type="predicted"/>
<feature type="region of interest" description="Disordered" evidence="1">
    <location>
        <begin position="89"/>
        <end position="108"/>
    </location>
</feature>
<dbReference type="EMBL" id="FNTH01000001">
    <property type="protein sequence ID" value="SEB96573.1"/>
    <property type="molecule type" value="Genomic_DNA"/>
</dbReference>
<dbReference type="Gene3D" id="1.10.260.40">
    <property type="entry name" value="lambda repressor-like DNA-binding domains"/>
    <property type="match status" value="1"/>
</dbReference>
<dbReference type="InterPro" id="IPR001387">
    <property type="entry name" value="Cro/C1-type_HTH"/>
</dbReference>
<dbReference type="InterPro" id="IPR039418">
    <property type="entry name" value="LexA-like"/>
</dbReference>
<evidence type="ECO:0000313" key="3">
    <source>
        <dbReference type="EMBL" id="SEB96573.1"/>
    </source>
</evidence>
<evidence type="ECO:0000256" key="1">
    <source>
        <dbReference type="SAM" id="MobiDB-lite"/>
    </source>
</evidence>
<dbReference type="InterPro" id="IPR036286">
    <property type="entry name" value="LexA/Signal_pep-like_sf"/>
</dbReference>
<dbReference type="AlphaFoldDB" id="A0A1H4NMT6"/>
<gene>
    <name evidence="3" type="ORF">SAMN05444164_0677</name>
</gene>
<dbReference type="PROSITE" id="PS50943">
    <property type="entry name" value="HTH_CROC1"/>
    <property type="match status" value="1"/>
</dbReference>
<reference evidence="3 4" key="1">
    <citation type="submission" date="2016-10" db="EMBL/GenBank/DDBJ databases">
        <authorList>
            <person name="de Groot N.N."/>
        </authorList>
    </citation>
    <scope>NUCLEOTIDE SEQUENCE [LARGE SCALE GENOMIC DNA]</scope>
    <source>
        <strain evidence="3 4">MT12</strain>
    </source>
</reference>
<dbReference type="Gene3D" id="2.10.109.10">
    <property type="entry name" value="Umud Fragment, subunit A"/>
    <property type="match status" value="1"/>
</dbReference>
<dbReference type="Pfam" id="PF00717">
    <property type="entry name" value="Peptidase_S24"/>
    <property type="match status" value="1"/>
</dbReference>
<name>A0A1H4NMT6_9BRAD</name>
<protein>
    <submittedName>
        <fullName evidence="3">Peptidase S24-like</fullName>
    </submittedName>
</protein>
<dbReference type="SUPFAM" id="SSF51306">
    <property type="entry name" value="LexA/Signal peptidase"/>
    <property type="match status" value="1"/>
</dbReference>
<dbReference type="InterPro" id="IPR010982">
    <property type="entry name" value="Lambda_DNA-bd_dom_sf"/>
</dbReference>
<organism evidence="3 4">
    <name type="scientific">Bradyrhizobium erythrophlei</name>
    <dbReference type="NCBI Taxonomy" id="1437360"/>
    <lineage>
        <taxon>Bacteria</taxon>
        <taxon>Pseudomonadati</taxon>
        <taxon>Pseudomonadota</taxon>
        <taxon>Alphaproteobacteria</taxon>
        <taxon>Hyphomicrobiales</taxon>
        <taxon>Nitrobacteraceae</taxon>
        <taxon>Bradyrhizobium</taxon>
    </lineage>
</organism>